<name>A0A559KJE5_9MOLU</name>
<dbReference type="EMBL" id="VIAE01000005">
    <property type="protein sequence ID" value="TVY12227.1"/>
    <property type="molecule type" value="Genomic_DNA"/>
</dbReference>
<evidence type="ECO:0000256" key="1">
    <source>
        <dbReference type="SAM" id="Phobius"/>
    </source>
</evidence>
<keyword evidence="1" id="KW-0812">Transmembrane</keyword>
<dbReference type="RefSeq" id="WP_144658396.1">
    <property type="nucleotide sequence ID" value="NZ_VIAE01000005.1"/>
</dbReference>
<dbReference type="AlphaFoldDB" id="A0A559KJE5"/>
<evidence type="ECO:0000313" key="3">
    <source>
        <dbReference type="Proteomes" id="UP000320078"/>
    </source>
</evidence>
<keyword evidence="1" id="KW-1133">Transmembrane helix</keyword>
<dbReference type="Proteomes" id="UP000320078">
    <property type="component" value="Unassembled WGS sequence"/>
</dbReference>
<gene>
    <name evidence="2" type="ORF">MDPP_00235</name>
</gene>
<organism evidence="2 3">
    <name type="scientific">Candidatus Phytoplasma pini</name>
    <dbReference type="NCBI Taxonomy" id="267362"/>
    <lineage>
        <taxon>Bacteria</taxon>
        <taxon>Bacillati</taxon>
        <taxon>Mycoplasmatota</taxon>
        <taxon>Mollicutes</taxon>
        <taxon>Acholeplasmatales</taxon>
        <taxon>Acholeplasmataceae</taxon>
        <taxon>Candidatus Phytoplasma</taxon>
    </lineage>
</organism>
<sequence>MLNYLSSYWRYLQNFFSFSAGLFCGFLLFGLLYIIFVIKKISSGFNNLGTENDILNNQEMENLIKKTQLDFIEDIKKNKDDYLKFLWQHIKNLTLTTSSSFYPKSQYPYLELTLDESLALIRYLHDRIEFLFQQKIISIFKKMTLKNFFILKTNLVDKKYFDKAKKVNKFANFISNTVNILNPFHWIKKIFFRFFYDTLINKIGCAIILIVGEEVYKIYSKKIFQSEQDINQILKELQDEINKQKEQNIE</sequence>
<proteinExistence type="predicted"/>
<keyword evidence="3" id="KW-1185">Reference proteome</keyword>
<reference evidence="2 3" key="1">
    <citation type="submission" date="2019-06" db="EMBL/GenBank/DDBJ databases">
        <title>Draft Genome Sequence of Candidatus Phytoplasma pini-Related Strain MDPP: A Resource for Comparative Genomics of Gymnosperm-infecting Phytoplasmas.</title>
        <authorList>
            <person name="Cai W."/>
            <person name="Costanzo S."/>
            <person name="Shao J."/>
            <person name="Zhao Y."/>
            <person name="Davis R."/>
        </authorList>
    </citation>
    <scope>NUCLEOTIDE SEQUENCE [LARGE SCALE GENOMIC DNA]</scope>
    <source>
        <strain evidence="2 3">MDPP</strain>
    </source>
</reference>
<accession>A0A559KJE5</accession>
<keyword evidence="1" id="KW-0472">Membrane</keyword>
<evidence type="ECO:0000313" key="2">
    <source>
        <dbReference type="EMBL" id="TVY12227.1"/>
    </source>
</evidence>
<dbReference type="OrthoDB" id="384215at2"/>
<feature type="transmembrane region" description="Helical" evidence="1">
    <location>
        <begin position="15"/>
        <end position="38"/>
    </location>
</feature>
<protein>
    <submittedName>
        <fullName evidence="2">Uncharacterized protein</fullName>
    </submittedName>
</protein>
<comment type="caution">
    <text evidence="2">The sequence shown here is derived from an EMBL/GenBank/DDBJ whole genome shotgun (WGS) entry which is preliminary data.</text>
</comment>